<dbReference type="NCBIfam" id="TIGR01074">
    <property type="entry name" value="rep"/>
    <property type="match status" value="1"/>
</dbReference>
<protein>
    <recommendedName>
        <fullName evidence="11">ATP-dependent DNA helicase Rep</fullName>
        <ecNumber evidence="11">5.6.2.4</ecNumber>
    </recommendedName>
    <alternativeName>
        <fullName evidence="11">DNA 3'-5' helicase Rep</fullName>
    </alternativeName>
</protein>
<comment type="catalytic activity">
    <reaction evidence="10 11">
        <text>ATP + H2O = ADP + phosphate + H(+)</text>
        <dbReference type="Rhea" id="RHEA:13065"/>
        <dbReference type="ChEBI" id="CHEBI:15377"/>
        <dbReference type="ChEBI" id="CHEBI:15378"/>
        <dbReference type="ChEBI" id="CHEBI:30616"/>
        <dbReference type="ChEBI" id="CHEBI:43474"/>
        <dbReference type="ChEBI" id="CHEBI:456216"/>
        <dbReference type="EC" id="5.6.2.4"/>
    </reaction>
</comment>
<evidence type="ECO:0000259" key="13">
    <source>
        <dbReference type="PROSITE" id="PS51198"/>
    </source>
</evidence>
<evidence type="ECO:0000256" key="12">
    <source>
        <dbReference type="PROSITE-ProRule" id="PRU00560"/>
    </source>
</evidence>
<dbReference type="AlphaFoldDB" id="V5Z3P5"/>
<evidence type="ECO:0000256" key="2">
    <source>
        <dbReference type="ARBA" id="ARBA00022705"/>
    </source>
</evidence>
<keyword evidence="16" id="KW-1185">Reference proteome</keyword>
<comment type="subunit">
    <text evidence="11">Homodimer.</text>
</comment>
<evidence type="ECO:0000256" key="11">
    <source>
        <dbReference type="HAMAP-Rule" id="MF_01920"/>
    </source>
</evidence>
<reference evidence="15 16" key="1">
    <citation type="journal article" date="2013" name="Syst. Appl. Microbiol.">
        <title>Phylogenetic position and virulence apparatus of the pear flower necrosis pathogen Erwinia piriflorinigrans CFBP 5888T as assessed by comparative genomics.</title>
        <authorList>
            <person name="Smits T.H."/>
            <person name="Rezzonico F."/>
            <person name="Lopez M.M."/>
            <person name="Blom J."/>
            <person name="Goesmann A."/>
            <person name="Frey J.E."/>
            <person name="Duffy B."/>
        </authorList>
    </citation>
    <scope>NUCLEOTIDE SEQUENCE [LARGE SCALE GENOMIC DNA]</scope>
    <source>
        <strain evidence="16">CFBP5888</strain>
    </source>
</reference>
<comment type="similarity">
    <text evidence="1 11">Belongs to the helicase family. UvrD subfamily.</text>
</comment>
<keyword evidence="8 11" id="KW-0413">Isomerase</keyword>
<dbReference type="InterPro" id="IPR014016">
    <property type="entry name" value="UvrD-like_ATP-bd"/>
</dbReference>
<dbReference type="GO" id="GO:0016887">
    <property type="term" value="F:ATP hydrolysis activity"/>
    <property type="evidence" value="ECO:0007669"/>
    <property type="project" value="RHEA"/>
</dbReference>
<dbReference type="PANTHER" id="PTHR11070:SF64">
    <property type="entry name" value="ATP-DEPENDENT DNA HELICASE REP"/>
    <property type="match status" value="1"/>
</dbReference>
<evidence type="ECO:0000256" key="1">
    <source>
        <dbReference type="ARBA" id="ARBA00009922"/>
    </source>
</evidence>
<dbReference type="Pfam" id="PF13361">
    <property type="entry name" value="UvrD_C"/>
    <property type="match status" value="1"/>
</dbReference>
<evidence type="ECO:0000259" key="14">
    <source>
        <dbReference type="PROSITE" id="PS51217"/>
    </source>
</evidence>
<proteinExistence type="inferred from homology"/>
<dbReference type="Gene3D" id="1.10.486.10">
    <property type="entry name" value="PCRA, domain 4"/>
    <property type="match status" value="1"/>
</dbReference>
<dbReference type="InterPro" id="IPR013986">
    <property type="entry name" value="DExx_box_DNA_helicase_dom_sf"/>
</dbReference>
<dbReference type="InterPro" id="IPR005752">
    <property type="entry name" value="Helicase_Rep"/>
</dbReference>
<dbReference type="GO" id="GO:0003697">
    <property type="term" value="F:single-stranded DNA binding"/>
    <property type="evidence" value="ECO:0007669"/>
    <property type="project" value="UniProtKB-UniRule"/>
</dbReference>
<dbReference type="GO" id="GO:0005524">
    <property type="term" value="F:ATP binding"/>
    <property type="evidence" value="ECO:0007669"/>
    <property type="project" value="UniProtKB-UniRule"/>
</dbReference>
<evidence type="ECO:0000313" key="16">
    <source>
        <dbReference type="Proteomes" id="UP000018217"/>
    </source>
</evidence>
<dbReference type="PROSITE" id="PS51198">
    <property type="entry name" value="UVRD_HELICASE_ATP_BIND"/>
    <property type="match status" value="1"/>
</dbReference>
<keyword evidence="3 11" id="KW-0547">Nucleotide-binding</keyword>
<feature type="domain" description="UvrD-like helicase ATP-binding" evidence="13">
    <location>
        <begin position="25"/>
        <end position="304"/>
    </location>
</feature>
<evidence type="ECO:0000256" key="10">
    <source>
        <dbReference type="ARBA" id="ARBA00048988"/>
    </source>
</evidence>
<dbReference type="PANTHER" id="PTHR11070">
    <property type="entry name" value="UVRD / RECB / PCRA DNA HELICASE FAMILY MEMBER"/>
    <property type="match status" value="1"/>
</dbReference>
<keyword evidence="5 11" id="KW-0347">Helicase</keyword>
<dbReference type="HAMAP" id="MF_01920">
    <property type="entry name" value="Helicase_Rep"/>
    <property type="match status" value="1"/>
</dbReference>
<evidence type="ECO:0000256" key="9">
    <source>
        <dbReference type="ARBA" id="ARBA00034617"/>
    </source>
</evidence>
<keyword evidence="4 11" id="KW-0378">Hydrolase</keyword>
<comment type="caution">
    <text evidence="15">The sequence shown here is derived from an EMBL/GenBank/DDBJ whole genome shotgun (WGS) entry which is preliminary data.</text>
</comment>
<evidence type="ECO:0000313" key="15">
    <source>
        <dbReference type="EMBL" id="CCG85573.1"/>
    </source>
</evidence>
<evidence type="ECO:0000256" key="6">
    <source>
        <dbReference type="ARBA" id="ARBA00022840"/>
    </source>
</evidence>
<dbReference type="EMBL" id="CAHS01000004">
    <property type="protein sequence ID" value="CCG85573.1"/>
    <property type="molecule type" value="Genomic_DNA"/>
</dbReference>
<dbReference type="Pfam" id="PF00580">
    <property type="entry name" value="UvrD-helicase"/>
    <property type="match status" value="1"/>
</dbReference>
<evidence type="ECO:0000256" key="3">
    <source>
        <dbReference type="ARBA" id="ARBA00022741"/>
    </source>
</evidence>
<dbReference type="InterPro" id="IPR014017">
    <property type="entry name" value="DNA_helicase_UvrD-like_C"/>
</dbReference>
<dbReference type="STRING" id="1161919.EPIR_0208"/>
<accession>V5Z3P5</accession>
<dbReference type="CDD" id="cd18807">
    <property type="entry name" value="SF1_C_UvrD"/>
    <property type="match status" value="1"/>
</dbReference>
<dbReference type="NCBIfam" id="NF008172">
    <property type="entry name" value="PRK10919.1"/>
    <property type="match status" value="1"/>
</dbReference>
<keyword evidence="7 11" id="KW-0238">DNA-binding</keyword>
<keyword evidence="6 11" id="KW-0067">ATP-binding</keyword>
<dbReference type="Gene3D" id="3.40.50.300">
    <property type="entry name" value="P-loop containing nucleotide triphosphate hydrolases"/>
    <property type="match status" value="2"/>
</dbReference>
<organism evidence="15 16">
    <name type="scientific">Erwinia piriflorinigrans CFBP 5888</name>
    <dbReference type="NCBI Taxonomy" id="1161919"/>
    <lineage>
        <taxon>Bacteria</taxon>
        <taxon>Pseudomonadati</taxon>
        <taxon>Pseudomonadota</taxon>
        <taxon>Gammaproteobacteria</taxon>
        <taxon>Enterobacterales</taxon>
        <taxon>Erwiniaceae</taxon>
        <taxon>Erwinia</taxon>
    </lineage>
</organism>
<dbReference type="InterPro" id="IPR027417">
    <property type="entry name" value="P-loop_NTPase"/>
</dbReference>
<evidence type="ECO:0000256" key="8">
    <source>
        <dbReference type="ARBA" id="ARBA00023235"/>
    </source>
</evidence>
<comment type="catalytic activity">
    <reaction evidence="9 11">
        <text>Couples ATP hydrolysis with the unwinding of duplex DNA by translocating in the 3'-5' direction.</text>
        <dbReference type="EC" id="5.6.2.4"/>
    </reaction>
</comment>
<evidence type="ECO:0000256" key="5">
    <source>
        <dbReference type="ARBA" id="ARBA00022806"/>
    </source>
</evidence>
<dbReference type="FunFam" id="1.10.10.160:FF:000001">
    <property type="entry name" value="ATP-dependent DNA helicase"/>
    <property type="match status" value="1"/>
</dbReference>
<dbReference type="GO" id="GO:0005829">
    <property type="term" value="C:cytosol"/>
    <property type="evidence" value="ECO:0007669"/>
    <property type="project" value="TreeGrafter"/>
</dbReference>
<dbReference type="SUPFAM" id="SSF52540">
    <property type="entry name" value="P-loop containing nucleoside triphosphate hydrolases"/>
    <property type="match status" value="1"/>
</dbReference>
<feature type="binding site" evidence="12">
    <location>
        <begin position="46"/>
        <end position="53"/>
    </location>
    <ligand>
        <name>ATP</name>
        <dbReference type="ChEBI" id="CHEBI:30616"/>
    </ligand>
</feature>
<evidence type="ECO:0000256" key="4">
    <source>
        <dbReference type="ARBA" id="ARBA00022801"/>
    </source>
</evidence>
<sequence length="696" mass="79909">MWIALAILPRCNSHPPAISQSNLSMRLNPGQQHAVEFVTGPCLVLAGAGSGKTRVITNKIAHLIRECGYQARHIAAVTFTNKASREMKERVAQTLGRKEARGLMISTFHTLGLEIIKREYAALGMKSNFSLFDDQDQLALLKDLTEQWLENDKNLLQQLVSTISNWKNDLMDPPRAAAGALSERDKLFAHCYALYDKHLKSCNVLDFDDLILLPTLLLQRNLDVRERWQQRIRYLLVDEYQDTNTSQYELVKLLVGARARFTVVGDDDQSIYSWRGARPQNLVLLQEDFPALQVIKLEQNYRSSERILKAANILIANNPHVFEKRLFSQLGYGAELKVVTANHEDHEAERVTGELIAHHFINKTQYKDYAILYRGNHQSRVFEKMLMQNRIPYHISGGTSFFSRPEIKDLLAYLRVLTNADDDSAFMRIVNTPRREIGSATLQKLGEWAMQRNKSLFTASFDVGLGQTLTGRGLESLQRFTHWLQEIARLAEREPVAAVRDLIRSVDYESWLFETSASPKAAEMRMKNVNTLFQWMTEMLEGSDIDEPMTLTQVVTRFTLRDMMERGESDEESDQVQLMTLHASKGLEFPYVFLVGMEEGLLPHQSSIDENNVEEERRLAYVGITRAQKELTFTLCRERRQYGELVRPEPSRFLLELPQDDLQWESERKVVSAEERMHTGQSRVAGLRAMLDKARK</sequence>
<dbReference type="Gene3D" id="1.10.10.160">
    <property type="match status" value="1"/>
</dbReference>
<dbReference type="GO" id="GO:0000725">
    <property type="term" value="P:recombinational repair"/>
    <property type="evidence" value="ECO:0007669"/>
    <property type="project" value="TreeGrafter"/>
</dbReference>
<dbReference type="GO" id="GO:0032991">
    <property type="term" value="C:protein-containing complex"/>
    <property type="evidence" value="ECO:0007669"/>
    <property type="project" value="UniProtKB-ARBA"/>
</dbReference>
<dbReference type="Proteomes" id="UP000018217">
    <property type="component" value="Unassembled WGS sequence"/>
</dbReference>
<comment type="function">
    <text evidence="11">Rep helicase is a single-stranded DNA-dependent ATPase involved in DNA replication; it can initiate unwinding at a nick in the DNA. It binds to the single-stranded DNA and acts in a progressive fashion along the DNA in the 3' to 5' direction.</text>
</comment>
<feature type="binding site" evidence="11">
    <location>
        <position position="302"/>
    </location>
    <ligand>
        <name>ATP</name>
        <dbReference type="ChEBI" id="CHEBI:30616"/>
    </ligand>
</feature>
<keyword evidence="2 11" id="KW-0235">DNA replication</keyword>
<dbReference type="CDD" id="cd17932">
    <property type="entry name" value="DEXQc_UvrD"/>
    <property type="match status" value="1"/>
</dbReference>
<dbReference type="EC" id="5.6.2.4" evidence="11"/>
<dbReference type="GO" id="GO:0009314">
    <property type="term" value="P:response to radiation"/>
    <property type="evidence" value="ECO:0007669"/>
    <property type="project" value="UniProtKB-ARBA"/>
</dbReference>
<feature type="domain" description="UvrD-like helicase C-terminal" evidence="14">
    <location>
        <begin position="305"/>
        <end position="586"/>
    </location>
</feature>
<name>V5Z3P5_9GAMM</name>
<dbReference type="FunFam" id="1.10.486.10:FF:000002">
    <property type="entry name" value="ATP-dependent DNA helicase Rep"/>
    <property type="match status" value="1"/>
</dbReference>
<dbReference type="GO" id="GO:0043138">
    <property type="term" value="F:3'-5' DNA helicase activity"/>
    <property type="evidence" value="ECO:0007669"/>
    <property type="project" value="UniProtKB-UniRule"/>
</dbReference>
<dbReference type="PROSITE" id="PS51217">
    <property type="entry name" value="UVRD_HELICASE_CTER"/>
    <property type="match status" value="1"/>
</dbReference>
<dbReference type="GO" id="GO:0006260">
    <property type="term" value="P:DNA replication"/>
    <property type="evidence" value="ECO:0007669"/>
    <property type="project" value="UniProtKB-UniRule"/>
</dbReference>
<evidence type="ECO:0000256" key="7">
    <source>
        <dbReference type="ARBA" id="ARBA00023125"/>
    </source>
</evidence>
<gene>
    <name evidence="11 15" type="primary">rep</name>
    <name evidence="15" type="ORF">EPIR_0208</name>
</gene>
<dbReference type="InterPro" id="IPR000212">
    <property type="entry name" value="DNA_helicase_UvrD/REP"/>
</dbReference>